<organism evidence="3 4">
    <name type="scientific">Verticiella sediminum</name>
    <dbReference type="NCBI Taxonomy" id="1247510"/>
    <lineage>
        <taxon>Bacteria</taxon>
        <taxon>Pseudomonadati</taxon>
        <taxon>Pseudomonadota</taxon>
        <taxon>Betaproteobacteria</taxon>
        <taxon>Burkholderiales</taxon>
        <taxon>Alcaligenaceae</taxon>
        <taxon>Verticiella</taxon>
    </lineage>
</organism>
<keyword evidence="2" id="KW-0732">Signal</keyword>
<name>A0A556AGN2_9BURK</name>
<reference evidence="3 4" key="1">
    <citation type="submission" date="2019-07" db="EMBL/GenBank/DDBJ databases">
        <title>Qingshengfaniella alkalisoli gen. nov., sp. nov., isolated from saline soil.</title>
        <authorList>
            <person name="Xu L."/>
            <person name="Huang X.-X."/>
            <person name="Sun J.-Q."/>
        </authorList>
    </citation>
    <scope>NUCLEOTIDE SEQUENCE [LARGE SCALE GENOMIC DNA]</scope>
    <source>
        <strain evidence="3 4">DSM 27279</strain>
    </source>
</reference>
<comment type="caution">
    <text evidence="3">The sequence shown here is derived from an EMBL/GenBank/DDBJ whole genome shotgun (WGS) entry which is preliminary data.</text>
</comment>
<dbReference type="EMBL" id="VLTJ01000031">
    <property type="protein sequence ID" value="TSH92046.1"/>
    <property type="molecule type" value="Genomic_DNA"/>
</dbReference>
<dbReference type="CDD" id="cd07012">
    <property type="entry name" value="PBP2_Bug_TTT"/>
    <property type="match status" value="1"/>
</dbReference>
<dbReference type="InterPro" id="IPR005064">
    <property type="entry name" value="BUG"/>
</dbReference>
<keyword evidence="4" id="KW-1185">Reference proteome</keyword>
<dbReference type="AlphaFoldDB" id="A0A556AGN2"/>
<dbReference type="InterPro" id="IPR042100">
    <property type="entry name" value="Bug_dom1"/>
</dbReference>
<dbReference type="PANTHER" id="PTHR42928:SF5">
    <property type="entry name" value="BLR1237 PROTEIN"/>
    <property type="match status" value="1"/>
</dbReference>
<dbReference type="SUPFAM" id="SSF53850">
    <property type="entry name" value="Periplasmic binding protein-like II"/>
    <property type="match status" value="1"/>
</dbReference>
<dbReference type="Gene3D" id="3.40.190.10">
    <property type="entry name" value="Periplasmic binding protein-like II"/>
    <property type="match status" value="1"/>
</dbReference>
<dbReference type="PANTHER" id="PTHR42928">
    <property type="entry name" value="TRICARBOXYLATE-BINDING PROTEIN"/>
    <property type="match status" value="1"/>
</dbReference>
<gene>
    <name evidence="3" type="ORF">FOZ76_17590</name>
</gene>
<dbReference type="Pfam" id="PF03401">
    <property type="entry name" value="TctC"/>
    <property type="match status" value="1"/>
</dbReference>
<evidence type="ECO:0000313" key="3">
    <source>
        <dbReference type="EMBL" id="TSH92046.1"/>
    </source>
</evidence>
<evidence type="ECO:0000256" key="1">
    <source>
        <dbReference type="ARBA" id="ARBA00006987"/>
    </source>
</evidence>
<dbReference type="PIRSF" id="PIRSF017082">
    <property type="entry name" value="YflP"/>
    <property type="match status" value="1"/>
</dbReference>
<evidence type="ECO:0000313" key="4">
    <source>
        <dbReference type="Proteomes" id="UP000318405"/>
    </source>
</evidence>
<evidence type="ECO:0000256" key="2">
    <source>
        <dbReference type="SAM" id="SignalP"/>
    </source>
</evidence>
<comment type="similarity">
    <text evidence="1">Belongs to the UPF0065 (bug) family.</text>
</comment>
<dbReference type="OrthoDB" id="9780943at2"/>
<sequence length="332" mass="35187">MFYTMRRLLRPLLFLCLLSTAALAAAQTSWPSQPIRLVMSGAPGTPPDVVGRLFASALGDSLGTPVVVENKTGIGSVIAMAEVHRSPADGHTLLYAVNNVFSVNPLVSMGTPDARPDFVRQPLDAFKPVGTTLQQGLVLIATKGFPAEDFAALVAHVKGHPGQVNYGSYGAGSLPHLAMEMVAERNGLDMAHIPYKGGALTDLIAGHISLLIEPVGTALPHIQAGAVKALAYTGTQRHRSLPDVPTLGELGSGEPVFGWHAIWVRADTPPAIAERLAAELRKAAATPQVQQRLQDLGYDPLTSEPDAIVNRMTAEAGGWAKLVQDRNINLTQ</sequence>
<dbReference type="Proteomes" id="UP000318405">
    <property type="component" value="Unassembled WGS sequence"/>
</dbReference>
<proteinExistence type="inferred from homology"/>
<feature type="signal peptide" evidence="2">
    <location>
        <begin position="1"/>
        <end position="24"/>
    </location>
</feature>
<accession>A0A556AGN2</accession>
<protein>
    <submittedName>
        <fullName evidence="3">Tripartite tricarboxylate transporter substrate binding protein</fullName>
    </submittedName>
</protein>
<dbReference type="Gene3D" id="3.40.190.150">
    <property type="entry name" value="Bordetella uptake gene, domain 1"/>
    <property type="match status" value="1"/>
</dbReference>
<feature type="chain" id="PRO_5021880725" evidence="2">
    <location>
        <begin position="25"/>
        <end position="332"/>
    </location>
</feature>